<reference evidence="3 4" key="1">
    <citation type="submission" date="2019-04" db="EMBL/GenBank/DDBJ databases">
        <title>High contiguity whole genome sequence and gene annotation resource for two Venturia nashicola isolates.</title>
        <authorList>
            <person name="Prokchorchik M."/>
            <person name="Won K."/>
            <person name="Lee Y."/>
            <person name="Choi E.D."/>
            <person name="Segonzac C."/>
            <person name="Sohn K.H."/>
        </authorList>
    </citation>
    <scope>NUCLEOTIDE SEQUENCE [LARGE SCALE GENOMIC DNA]</scope>
    <source>
        <strain evidence="3 4">PRI2</strain>
    </source>
</reference>
<evidence type="ECO:0000313" key="4">
    <source>
        <dbReference type="Proteomes" id="UP000298493"/>
    </source>
</evidence>
<proteinExistence type="predicted"/>
<evidence type="ECO:0000313" key="3">
    <source>
        <dbReference type="EMBL" id="TID19761.1"/>
    </source>
</evidence>
<dbReference type="STRING" id="86259.A0A4Z1PEK3"/>
<dbReference type="InterPro" id="IPR001214">
    <property type="entry name" value="SET_dom"/>
</dbReference>
<dbReference type="SUPFAM" id="SSF82199">
    <property type="entry name" value="SET domain"/>
    <property type="match status" value="1"/>
</dbReference>
<dbReference type="Gene3D" id="2.170.270.10">
    <property type="entry name" value="SET domain"/>
    <property type="match status" value="1"/>
</dbReference>
<keyword evidence="1" id="KW-0732">Signal</keyword>
<dbReference type="EMBL" id="SNSC02000012">
    <property type="protein sequence ID" value="TID19761.1"/>
    <property type="molecule type" value="Genomic_DNA"/>
</dbReference>
<name>A0A4Z1PEK3_9PEZI</name>
<dbReference type="PANTHER" id="PTHR47332:SF6">
    <property type="entry name" value="SET DOMAIN-CONTAINING PROTEIN"/>
    <property type="match status" value="1"/>
</dbReference>
<sequence>MHPKPSPLILLSLLPLALAVNIVDFSTCNIPYIIPLDFQQACDRSDEYLSEDLPITHLDGNHETILTAPTNITASFIRSRPNIWTHEPFCIESREANNGFCVYTNDRFANGRGISIVATPKEIMNIVSTSILKEPFTAEFENQEIGAKKYKYEQIPGKGLGVIANATFARGAKLQSYTPILAFQDDMMQFMSREDQDLMQSIAVSRLPMASQNIFYSLMGHAGENPILDRINTNAFTVNMGSFQTADFFWGVLPETSRFNHDCRPNSAYFFNSETLSHHVHAVRKIRPGEEITISYLTPYLQTHQREHKMSTQWGFKCSCSLCTAPKQMQEISDHRLSLIPSLETELNDLSPTRTATPSTALLLATLFESESLIAAAADAYMYASLEYAYISDKRNAQIWAAKAVEGMALSMGKEHVYYVAMWDMLTDPEKTDAWGFVGNGFRMRNGTVVPEGVEPKVAVSGGAVMTINGVSFGSF</sequence>
<dbReference type="InterPro" id="IPR053185">
    <property type="entry name" value="SET_domain_protein"/>
</dbReference>
<accession>A0A4Z1PEK3</accession>
<dbReference type="OrthoDB" id="1028014at2759"/>
<dbReference type="SMART" id="SM00317">
    <property type="entry name" value="SET"/>
    <property type="match status" value="1"/>
</dbReference>
<dbReference type="InterPro" id="IPR046341">
    <property type="entry name" value="SET_dom_sf"/>
</dbReference>
<protein>
    <submittedName>
        <fullName evidence="3">SET domain-containing protein 5</fullName>
    </submittedName>
</protein>
<feature type="chain" id="PRO_5021317187" evidence="1">
    <location>
        <begin position="20"/>
        <end position="476"/>
    </location>
</feature>
<dbReference type="CDD" id="cd20071">
    <property type="entry name" value="SET_SMYD"/>
    <property type="match status" value="1"/>
</dbReference>
<dbReference type="PROSITE" id="PS50280">
    <property type="entry name" value="SET"/>
    <property type="match status" value="1"/>
</dbReference>
<organism evidence="3 4">
    <name type="scientific">Venturia nashicola</name>
    <dbReference type="NCBI Taxonomy" id="86259"/>
    <lineage>
        <taxon>Eukaryota</taxon>
        <taxon>Fungi</taxon>
        <taxon>Dikarya</taxon>
        <taxon>Ascomycota</taxon>
        <taxon>Pezizomycotina</taxon>
        <taxon>Dothideomycetes</taxon>
        <taxon>Pleosporomycetidae</taxon>
        <taxon>Venturiales</taxon>
        <taxon>Venturiaceae</taxon>
        <taxon>Venturia</taxon>
    </lineage>
</organism>
<dbReference type="PANTHER" id="PTHR47332">
    <property type="entry name" value="SET DOMAIN-CONTAINING PROTEIN 5"/>
    <property type="match status" value="1"/>
</dbReference>
<dbReference type="AlphaFoldDB" id="A0A4Z1PEK3"/>
<keyword evidence="4" id="KW-1185">Reference proteome</keyword>
<dbReference type="Proteomes" id="UP000298493">
    <property type="component" value="Unassembled WGS sequence"/>
</dbReference>
<feature type="domain" description="SET" evidence="2">
    <location>
        <begin position="98"/>
        <end position="297"/>
    </location>
</feature>
<evidence type="ECO:0000259" key="2">
    <source>
        <dbReference type="PROSITE" id="PS50280"/>
    </source>
</evidence>
<feature type="signal peptide" evidence="1">
    <location>
        <begin position="1"/>
        <end position="19"/>
    </location>
</feature>
<comment type="caution">
    <text evidence="3">The sequence shown here is derived from an EMBL/GenBank/DDBJ whole genome shotgun (WGS) entry which is preliminary data.</text>
</comment>
<gene>
    <name evidence="3" type="ORF">E6O75_ATG07099</name>
</gene>
<evidence type="ECO:0000256" key="1">
    <source>
        <dbReference type="SAM" id="SignalP"/>
    </source>
</evidence>
<dbReference type="Pfam" id="PF00856">
    <property type="entry name" value="SET"/>
    <property type="match status" value="1"/>
</dbReference>